<dbReference type="NCBIfam" id="TIGR00369">
    <property type="entry name" value="unchar_dom_1"/>
    <property type="match status" value="1"/>
</dbReference>
<dbReference type="GO" id="GO:0047617">
    <property type="term" value="F:fatty acyl-CoA hydrolase activity"/>
    <property type="evidence" value="ECO:0007669"/>
    <property type="project" value="InterPro"/>
</dbReference>
<dbReference type="EC" id="3.1.2.-" evidence="4"/>
<dbReference type="InterPro" id="IPR003736">
    <property type="entry name" value="PAAI_dom"/>
</dbReference>
<gene>
    <name evidence="4" type="ORF">V4F39_02930</name>
</gene>
<evidence type="ECO:0000259" key="3">
    <source>
        <dbReference type="Pfam" id="PF03061"/>
    </source>
</evidence>
<dbReference type="PANTHER" id="PTHR21660:SF1">
    <property type="entry name" value="ACYL-COENZYME A THIOESTERASE 13"/>
    <property type="match status" value="1"/>
</dbReference>
<keyword evidence="2 4" id="KW-0378">Hydrolase</keyword>
<dbReference type="RefSeq" id="WP_332287742.1">
    <property type="nucleotide sequence ID" value="NZ_JAZIBG010000009.1"/>
</dbReference>
<accession>A0AAW9Q0H9</accession>
<dbReference type="InterPro" id="IPR006683">
    <property type="entry name" value="Thioestr_dom"/>
</dbReference>
<dbReference type="Pfam" id="PF03061">
    <property type="entry name" value="4HBT"/>
    <property type="match status" value="1"/>
</dbReference>
<dbReference type="PANTHER" id="PTHR21660">
    <property type="entry name" value="THIOESTERASE SUPERFAMILY MEMBER-RELATED"/>
    <property type="match status" value="1"/>
</dbReference>
<reference evidence="4 5" key="1">
    <citation type="submission" date="2024-02" db="EMBL/GenBank/DDBJ databases">
        <title>Genome sequence of Aquincola sp. MAHUQ-54.</title>
        <authorList>
            <person name="Huq M.A."/>
        </authorList>
    </citation>
    <scope>NUCLEOTIDE SEQUENCE [LARGE SCALE GENOMIC DNA]</scope>
    <source>
        <strain evidence="4 5">MAHUQ-54</strain>
    </source>
</reference>
<comment type="caution">
    <text evidence="4">The sequence shown here is derived from an EMBL/GenBank/DDBJ whole genome shotgun (WGS) entry which is preliminary data.</text>
</comment>
<dbReference type="AlphaFoldDB" id="A0AAW9Q0H9"/>
<organism evidence="4 5">
    <name type="scientific">Aquincola agrisoli</name>
    <dbReference type="NCBI Taxonomy" id="3119538"/>
    <lineage>
        <taxon>Bacteria</taxon>
        <taxon>Pseudomonadati</taxon>
        <taxon>Pseudomonadota</taxon>
        <taxon>Betaproteobacteria</taxon>
        <taxon>Burkholderiales</taxon>
        <taxon>Sphaerotilaceae</taxon>
        <taxon>Aquincola</taxon>
    </lineage>
</organism>
<sequence>MSTATSVADNDIPAGFHPLEQGGPYFQALGPVYAKRQPDGTALMGLRIEAKHTNMLGVTHGGMLATLADSALGMNVSMLRQPRQHLVTVSLSVDYLSAAQPGDWLEAHVTVRRQGRQLAFAECLLRVGERVMLRASGVFSVTGRPRHIG</sequence>
<dbReference type="Gene3D" id="3.10.129.10">
    <property type="entry name" value="Hotdog Thioesterase"/>
    <property type="match status" value="1"/>
</dbReference>
<evidence type="ECO:0000313" key="4">
    <source>
        <dbReference type="EMBL" id="MEF7612849.1"/>
    </source>
</evidence>
<dbReference type="InterPro" id="IPR029069">
    <property type="entry name" value="HotDog_dom_sf"/>
</dbReference>
<dbReference type="Proteomes" id="UP001336250">
    <property type="component" value="Unassembled WGS sequence"/>
</dbReference>
<evidence type="ECO:0000313" key="5">
    <source>
        <dbReference type="Proteomes" id="UP001336250"/>
    </source>
</evidence>
<keyword evidence="5" id="KW-1185">Reference proteome</keyword>
<protein>
    <submittedName>
        <fullName evidence="4">PaaI family thioesterase</fullName>
        <ecNumber evidence="4">3.1.2.-</ecNumber>
    </submittedName>
</protein>
<feature type="domain" description="Thioesterase" evidence="3">
    <location>
        <begin position="57"/>
        <end position="129"/>
    </location>
</feature>
<dbReference type="SUPFAM" id="SSF54637">
    <property type="entry name" value="Thioesterase/thiol ester dehydrase-isomerase"/>
    <property type="match status" value="1"/>
</dbReference>
<comment type="similarity">
    <text evidence="1">Belongs to the thioesterase PaaI family.</text>
</comment>
<evidence type="ECO:0000256" key="2">
    <source>
        <dbReference type="ARBA" id="ARBA00022801"/>
    </source>
</evidence>
<dbReference type="InterPro" id="IPR039298">
    <property type="entry name" value="ACOT13"/>
</dbReference>
<dbReference type="CDD" id="cd03443">
    <property type="entry name" value="PaaI_thioesterase"/>
    <property type="match status" value="1"/>
</dbReference>
<evidence type="ECO:0000256" key="1">
    <source>
        <dbReference type="ARBA" id="ARBA00008324"/>
    </source>
</evidence>
<proteinExistence type="inferred from homology"/>
<name>A0AAW9Q0H9_9BURK</name>
<dbReference type="EMBL" id="JAZIBG010000009">
    <property type="protein sequence ID" value="MEF7612849.1"/>
    <property type="molecule type" value="Genomic_DNA"/>
</dbReference>